<reference evidence="7" key="2">
    <citation type="submission" date="2015-01" db="EMBL/GenBank/DDBJ databases">
        <title>Evolutionary Origins and Diversification of the Mycorrhizal Mutualists.</title>
        <authorList>
            <consortium name="DOE Joint Genome Institute"/>
            <consortium name="Mycorrhizal Genomics Consortium"/>
            <person name="Kohler A."/>
            <person name="Kuo A."/>
            <person name="Nagy L.G."/>
            <person name="Floudas D."/>
            <person name="Copeland A."/>
            <person name="Barry K.W."/>
            <person name="Cichocki N."/>
            <person name="Veneault-Fourrey C."/>
            <person name="LaButti K."/>
            <person name="Lindquist E.A."/>
            <person name="Lipzen A."/>
            <person name="Lundell T."/>
            <person name="Morin E."/>
            <person name="Murat C."/>
            <person name="Riley R."/>
            <person name="Ohm R."/>
            <person name="Sun H."/>
            <person name="Tunlid A."/>
            <person name="Henrissat B."/>
            <person name="Grigoriev I.V."/>
            <person name="Hibbett D.S."/>
            <person name="Martin F."/>
        </authorList>
    </citation>
    <scope>NUCLEOTIDE SEQUENCE [LARGE SCALE GENOMIC DNA]</scope>
    <source>
        <strain evidence="7">LaAM-08-1</strain>
    </source>
</reference>
<dbReference type="Proteomes" id="UP000054477">
    <property type="component" value="Unassembled WGS sequence"/>
</dbReference>
<dbReference type="STRING" id="1095629.A0A0C9XG84"/>
<dbReference type="GO" id="GO:0005802">
    <property type="term" value="C:trans-Golgi network"/>
    <property type="evidence" value="ECO:0007669"/>
    <property type="project" value="TreeGrafter"/>
</dbReference>
<feature type="region of interest" description="Disordered" evidence="2">
    <location>
        <begin position="824"/>
        <end position="853"/>
    </location>
</feature>
<accession>A0A0C9XG84</accession>
<evidence type="ECO:0000313" key="7">
    <source>
        <dbReference type="Proteomes" id="UP000054477"/>
    </source>
</evidence>
<dbReference type="PANTHER" id="PTHR22902:SF27">
    <property type="entry name" value="PLECKSTRIN HOMOLOGY DOMAIN-CONTAINING FAMILY A MEMBER 3"/>
    <property type="match status" value="1"/>
</dbReference>
<feature type="compositionally biased region" description="Polar residues" evidence="2">
    <location>
        <begin position="567"/>
        <end position="581"/>
    </location>
</feature>
<evidence type="ECO:0000313" key="6">
    <source>
        <dbReference type="EMBL" id="KIK03916.1"/>
    </source>
</evidence>
<dbReference type="Pfam" id="PF00169">
    <property type="entry name" value="PH"/>
    <property type="match status" value="1"/>
</dbReference>
<dbReference type="Gene3D" id="1.10.150.50">
    <property type="entry name" value="Transcription Factor, Ets-1"/>
    <property type="match status" value="1"/>
</dbReference>
<dbReference type="OrthoDB" id="73680at2759"/>
<dbReference type="SUPFAM" id="SSF47769">
    <property type="entry name" value="SAM/Pointed domain"/>
    <property type="match status" value="1"/>
</dbReference>
<keyword evidence="7" id="KW-1185">Reference proteome</keyword>
<evidence type="ECO:0000256" key="2">
    <source>
        <dbReference type="SAM" id="MobiDB-lite"/>
    </source>
</evidence>
<feature type="domain" description="SAM" evidence="5">
    <location>
        <begin position="272"/>
        <end position="337"/>
    </location>
</feature>
<dbReference type="InterPro" id="IPR001660">
    <property type="entry name" value="SAM"/>
</dbReference>
<organism evidence="6 7">
    <name type="scientific">Laccaria amethystina LaAM-08-1</name>
    <dbReference type="NCBI Taxonomy" id="1095629"/>
    <lineage>
        <taxon>Eukaryota</taxon>
        <taxon>Fungi</taxon>
        <taxon>Dikarya</taxon>
        <taxon>Basidiomycota</taxon>
        <taxon>Agaricomycotina</taxon>
        <taxon>Agaricomycetes</taxon>
        <taxon>Agaricomycetidae</taxon>
        <taxon>Agaricales</taxon>
        <taxon>Agaricineae</taxon>
        <taxon>Hydnangiaceae</taxon>
        <taxon>Laccaria</taxon>
    </lineage>
</organism>
<feature type="domain" description="PH" evidence="3">
    <location>
        <begin position="700"/>
        <end position="798"/>
    </location>
</feature>
<dbReference type="InterPro" id="IPR013761">
    <property type="entry name" value="SAM/pointed_sf"/>
</dbReference>
<feature type="domain" description="Calponin-homology (CH)" evidence="4">
    <location>
        <begin position="890"/>
        <end position="997"/>
    </location>
</feature>
<protein>
    <submittedName>
        <fullName evidence="6">Uncharacterized protein</fullName>
    </submittedName>
</protein>
<proteinExistence type="predicted"/>
<dbReference type="GO" id="GO:0007032">
    <property type="term" value="P:endosome organization"/>
    <property type="evidence" value="ECO:0007669"/>
    <property type="project" value="TreeGrafter"/>
</dbReference>
<dbReference type="GO" id="GO:0005829">
    <property type="term" value="C:cytosol"/>
    <property type="evidence" value="ECO:0007669"/>
    <property type="project" value="GOC"/>
</dbReference>
<dbReference type="GO" id="GO:0001881">
    <property type="term" value="P:receptor recycling"/>
    <property type="evidence" value="ECO:0007669"/>
    <property type="project" value="TreeGrafter"/>
</dbReference>
<dbReference type="InterPro" id="IPR036028">
    <property type="entry name" value="SH3-like_dom_sf"/>
</dbReference>
<evidence type="ECO:0000259" key="4">
    <source>
        <dbReference type="PROSITE" id="PS50021"/>
    </source>
</evidence>
<feature type="compositionally biased region" description="Polar residues" evidence="2">
    <location>
        <begin position="510"/>
        <end position="525"/>
    </location>
</feature>
<dbReference type="SUPFAM" id="SSF50729">
    <property type="entry name" value="PH domain-like"/>
    <property type="match status" value="1"/>
</dbReference>
<dbReference type="InterPro" id="IPR001715">
    <property type="entry name" value="CH_dom"/>
</dbReference>
<feature type="compositionally biased region" description="Basic residues" evidence="2">
    <location>
        <begin position="449"/>
        <end position="464"/>
    </location>
</feature>
<dbReference type="Gene3D" id="2.30.29.30">
    <property type="entry name" value="Pleckstrin-homology domain (PH domain)/Phosphotyrosine-binding domain (PTB)"/>
    <property type="match status" value="1"/>
</dbReference>
<dbReference type="Gene3D" id="2.30.30.40">
    <property type="entry name" value="SH3 Domains"/>
    <property type="match status" value="1"/>
</dbReference>
<dbReference type="SUPFAM" id="SSF50044">
    <property type="entry name" value="SH3-domain"/>
    <property type="match status" value="1"/>
</dbReference>
<dbReference type="PROSITE" id="PS50021">
    <property type="entry name" value="CH"/>
    <property type="match status" value="1"/>
</dbReference>
<gene>
    <name evidence="6" type="ORF">K443DRAFT_457894</name>
</gene>
<dbReference type="GO" id="GO:0055037">
    <property type="term" value="C:recycling endosome"/>
    <property type="evidence" value="ECO:0007669"/>
    <property type="project" value="TreeGrafter"/>
</dbReference>
<feature type="compositionally biased region" description="Basic and acidic residues" evidence="2">
    <location>
        <begin position="546"/>
        <end position="563"/>
    </location>
</feature>
<dbReference type="SMART" id="SM00454">
    <property type="entry name" value="SAM"/>
    <property type="match status" value="1"/>
</dbReference>
<dbReference type="CDD" id="cd09535">
    <property type="entry name" value="SAM_BOI-like_fungal"/>
    <property type="match status" value="1"/>
</dbReference>
<dbReference type="GO" id="GO:0005769">
    <property type="term" value="C:early endosome"/>
    <property type="evidence" value="ECO:0007669"/>
    <property type="project" value="TreeGrafter"/>
</dbReference>
<dbReference type="SMART" id="SM00233">
    <property type="entry name" value="PH"/>
    <property type="match status" value="1"/>
</dbReference>
<feature type="region of interest" description="Disordered" evidence="2">
    <location>
        <begin position="433"/>
        <end position="662"/>
    </location>
</feature>
<reference evidence="6 7" key="1">
    <citation type="submission" date="2014-04" db="EMBL/GenBank/DDBJ databases">
        <authorList>
            <consortium name="DOE Joint Genome Institute"/>
            <person name="Kuo A."/>
            <person name="Kohler A."/>
            <person name="Nagy L.G."/>
            <person name="Floudas D."/>
            <person name="Copeland A."/>
            <person name="Barry K.W."/>
            <person name="Cichocki N."/>
            <person name="Veneault-Fourrey C."/>
            <person name="LaButti K."/>
            <person name="Lindquist E.A."/>
            <person name="Lipzen A."/>
            <person name="Lundell T."/>
            <person name="Morin E."/>
            <person name="Murat C."/>
            <person name="Sun H."/>
            <person name="Tunlid A."/>
            <person name="Henrissat B."/>
            <person name="Grigoriev I.V."/>
            <person name="Hibbett D.S."/>
            <person name="Martin F."/>
            <person name="Nordberg H.P."/>
            <person name="Cantor M.N."/>
            <person name="Hua S.X."/>
        </authorList>
    </citation>
    <scope>NUCLEOTIDE SEQUENCE [LARGE SCALE GENOMIC DNA]</scope>
    <source>
        <strain evidence="6 7">LaAM-08-1</strain>
    </source>
</reference>
<feature type="compositionally biased region" description="Basic and acidic residues" evidence="2">
    <location>
        <begin position="643"/>
        <end position="654"/>
    </location>
</feature>
<dbReference type="InterPro" id="IPR045188">
    <property type="entry name" value="Boi1/Boi2-like"/>
</dbReference>
<dbReference type="InterPro" id="IPR011993">
    <property type="entry name" value="PH-like_dom_sf"/>
</dbReference>
<feature type="compositionally biased region" description="Low complexity" evidence="2">
    <location>
        <begin position="435"/>
        <end position="445"/>
    </location>
</feature>
<dbReference type="HOGENOM" id="CLU_320300_0_0_1"/>
<dbReference type="AlphaFoldDB" id="A0A0C9XG84"/>
<evidence type="ECO:0000259" key="3">
    <source>
        <dbReference type="PROSITE" id="PS50003"/>
    </source>
</evidence>
<evidence type="ECO:0000256" key="1">
    <source>
        <dbReference type="ARBA" id="ARBA00022553"/>
    </source>
</evidence>
<dbReference type="EMBL" id="KN838575">
    <property type="protein sequence ID" value="KIK03916.1"/>
    <property type="molecule type" value="Genomic_DNA"/>
</dbReference>
<dbReference type="PANTHER" id="PTHR22902">
    <property type="entry name" value="SESQUIPEDALIAN"/>
    <property type="match status" value="1"/>
</dbReference>
<dbReference type="PROSITE" id="PS50105">
    <property type="entry name" value="SAM_DOMAIN"/>
    <property type="match status" value="1"/>
</dbReference>
<sequence>MPEYVYTLNDYLENLDGEMSSHTEDQMGIVEKVDTAGNNAWWKGRTIEGRLGLVPQKKKSPSGQLTPSTGGKKVSRFTMMDVQKAVEELRRLCAEDDNARCVSFASSGTETDKPDFGSDLNDVEDWYQATETTLAEYSDSGCVEKDVLEAQTATRASSFVLPRPMSNFSASEVTSGERIHSPARLSFPTSIYENIRPVPLFVSDQPTNGQTTLSGLSLQTATDPAVASSSVGDGVICAPSDKTPSFLVSMHRPSIEDKNGKESGSERHPNDWTVAEVAEWLKSKGLDKAILDKFVEQEITGDVLLRLDTNMLKTEIGVTALGKRLRVASAITDLRQSSILSSSNSSITKTSLLPSSFPHASSSSLDLLSRKRHHSQSYHSLPEILDPYSSWSFPADFMFDGSNAEIGSSSTHGSGIGLEIPFTIDEDVPMSFETSSSLSHGHLSGNRVSGHHLASRGTKRHSRARYTLGGSKAGACERLVPGDSGKSQKPPAIEVHTKRPLTFSLPKGINMTSGTHFQRPSSSGGPPNEKEKASYVLRPSTPSGSQEKKSHVQLLRKEKDPKGIRTASATHFQRPSTSSGSPKKESQSPIILEALSGGEKSQGLPTANKMRRKRPSTFSLSNAYFQRPSTSSGAPKEPQSLFRDSKKEKEEKTSEGTLSTHHGTLRKRMSILAWRSGGPSGEAKSLIGAQGRSFYEQIGVPDHTGWMRKRADRYHIWNLRYFVLKGQRLYWFKTDDRSEARPTGFVDVVGYRVTVDETLDTGRYGLRIDHDGEKTHFFSSDERTVIREWMKAILKATISRDQTKPVTSSASNIQTIPLAIAQAMHARPPSPTARDATQKTHKRENPNQLSQRDARVLGFPSAMGEHWVFIPEQYVRQRPPRQPRKPSVLNPADNGLVEWANSHLPARLQTHDAATSFGGLALLRLAESIKGEQASPPVPDRAFPSDPTDDKPDGLFHLLDFLLGSGVKMGSVSINDIRLGRRDKILELLRSLKAWEEKRGRGPLTIRA</sequence>
<dbReference type="PROSITE" id="PS50003">
    <property type="entry name" value="PH_DOMAIN"/>
    <property type="match status" value="1"/>
</dbReference>
<keyword evidence="1" id="KW-0597">Phosphoprotein</keyword>
<dbReference type="GO" id="GO:0042147">
    <property type="term" value="P:retrograde transport, endosome to Golgi"/>
    <property type="evidence" value="ECO:0007669"/>
    <property type="project" value="TreeGrafter"/>
</dbReference>
<name>A0A0C9XG84_9AGAR</name>
<feature type="compositionally biased region" description="Polar residues" evidence="2">
    <location>
        <begin position="616"/>
        <end position="633"/>
    </location>
</feature>
<dbReference type="Pfam" id="PF07647">
    <property type="entry name" value="SAM_2"/>
    <property type="match status" value="1"/>
</dbReference>
<evidence type="ECO:0000259" key="5">
    <source>
        <dbReference type="PROSITE" id="PS50105"/>
    </source>
</evidence>
<dbReference type="InterPro" id="IPR001849">
    <property type="entry name" value="PH_domain"/>
</dbReference>